<dbReference type="InterPro" id="IPR012255">
    <property type="entry name" value="ETF_b"/>
</dbReference>
<dbReference type="EMBL" id="CP002351">
    <property type="protein sequence ID" value="AEH50442.1"/>
    <property type="molecule type" value="Genomic_DNA"/>
</dbReference>
<dbReference type="AlphaFoldDB" id="F7YVD9"/>
<accession>F7YVD9</accession>
<dbReference type="PATRIC" id="fig|688269.3.peg.358"/>
<dbReference type="RefSeq" id="WP_013931665.1">
    <property type="nucleotide sequence ID" value="NC_015707.1"/>
</dbReference>
<dbReference type="InterPro" id="IPR014730">
    <property type="entry name" value="ETF_a/b_N"/>
</dbReference>
<dbReference type="KEGG" id="tta:Theth_0347"/>
<dbReference type="CDD" id="cd01714">
    <property type="entry name" value="ETF_beta"/>
    <property type="match status" value="1"/>
</dbReference>
<dbReference type="SUPFAM" id="SSF52402">
    <property type="entry name" value="Adenine nucleotide alpha hydrolases-like"/>
    <property type="match status" value="1"/>
</dbReference>
<sequence length="263" mass="29074">MKILVLAKQVPDTDKVKIDPNTGTMIREGLDAVMNPLDMHALEVALRIKETTGAHITVLSMGPAKTEEMLKDSLAFGVDRAILLTDAAFAGSDTWATSYVLSEAVKRLKIEYDLVLCGEKATDGETGQVGIEFGVLLNLPIVTYVSRIFEVSKEFIVVERTTEEAFEKWKVKLPAVISVLKSVAEPRLPTLNGKKRAMNQKIEIYNAQTLGFKPEEIGLNGSPTKVIRVCNTKLTRNCKLFVGKETTVGVRKVVELLKPFLRK</sequence>
<dbReference type="HOGENOM" id="CLU_060196_2_1_0"/>
<feature type="domain" description="Electron transfer flavoprotein alpha/beta-subunit N-terminal" evidence="1">
    <location>
        <begin position="22"/>
        <end position="214"/>
    </location>
</feature>
<dbReference type="OrthoDB" id="9804960at2"/>
<gene>
    <name evidence="2" type="ORF">Theth_0347</name>
</gene>
<evidence type="ECO:0000313" key="2">
    <source>
        <dbReference type="EMBL" id="AEH50442.1"/>
    </source>
</evidence>
<dbReference type="eggNOG" id="COG2086">
    <property type="taxonomic scope" value="Bacteria"/>
</dbReference>
<evidence type="ECO:0000313" key="3">
    <source>
        <dbReference type="Proteomes" id="UP000006804"/>
    </source>
</evidence>
<dbReference type="STRING" id="688269.Theth_0347"/>
<dbReference type="SMART" id="SM00893">
    <property type="entry name" value="ETF"/>
    <property type="match status" value="1"/>
</dbReference>
<proteinExistence type="predicted"/>
<dbReference type="InterPro" id="IPR033948">
    <property type="entry name" value="ETF_beta_N"/>
</dbReference>
<dbReference type="PIRSF" id="PIRSF000090">
    <property type="entry name" value="Beta-ETF"/>
    <property type="match status" value="1"/>
</dbReference>
<dbReference type="Proteomes" id="UP000006804">
    <property type="component" value="Chromosome"/>
</dbReference>
<protein>
    <submittedName>
        <fullName evidence="2">Electron transfer flavoprotein alpha/beta-subunit</fullName>
    </submittedName>
</protein>
<name>F7YVD9_9THEM</name>
<dbReference type="PANTHER" id="PTHR21294:SF17">
    <property type="entry name" value="PROTEIN FIXA"/>
    <property type="match status" value="1"/>
</dbReference>
<organism evidence="2 3">
    <name type="scientific">Pseudothermotoga thermarum DSM 5069</name>
    <dbReference type="NCBI Taxonomy" id="688269"/>
    <lineage>
        <taxon>Bacteria</taxon>
        <taxon>Thermotogati</taxon>
        <taxon>Thermotogota</taxon>
        <taxon>Thermotogae</taxon>
        <taxon>Thermotogales</taxon>
        <taxon>Thermotogaceae</taxon>
        <taxon>Pseudothermotoga</taxon>
    </lineage>
</organism>
<keyword evidence="3" id="KW-1185">Reference proteome</keyword>
<dbReference type="Pfam" id="PF01012">
    <property type="entry name" value="ETF"/>
    <property type="match status" value="1"/>
</dbReference>
<dbReference type="Gene3D" id="3.40.50.620">
    <property type="entry name" value="HUPs"/>
    <property type="match status" value="1"/>
</dbReference>
<reference evidence="2 3" key="1">
    <citation type="submission" date="2010-11" db="EMBL/GenBank/DDBJ databases">
        <title>The complete genome of Thermotoga thermarum DSM 5069.</title>
        <authorList>
            <consortium name="US DOE Joint Genome Institute (JGI-PGF)"/>
            <person name="Lucas S."/>
            <person name="Copeland A."/>
            <person name="Lapidus A."/>
            <person name="Bruce D."/>
            <person name="Goodwin L."/>
            <person name="Pitluck S."/>
            <person name="Kyrpides N."/>
            <person name="Mavromatis K."/>
            <person name="Ivanova N."/>
            <person name="Zeytun A."/>
            <person name="Brettin T."/>
            <person name="Detter J.C."/>
            <person name="Tapia R."/>
            <person name="Han C."/>
            <person name="Land M."/>
            <person name="Hauser L."/>
            <person name="Markowitz V."/>
            <person name="Cheng J.-F."/>
            <person name="Hugenholtz P."/>
            <person name="Woyke T."/>
            <person name="Wu D."/>
            <person name="Spring S."/>
            <person name="Schroeder M."/>
            <person name="Brambilla E."/>
            <person name="Klenk H.-P."/>
            <person name="Eisen J.A."/>
        </authorList>
    </citation>
    <scope>NUCLEOTIDE SEQUENCE [LARGE SCALE GENOMIC DNA]</scope>
    <source>
        <strain evidence="2 3">DSM 5069</strain>
    </source>
</reference>
<dbReference type="GO" id="GO:0009055">
    <property type="term" value="F:electron transfer activity"/>
    <property type="evidence" value="ECO:0007669"/>
    <property type="project" value="InterPro"/>
</dbReference>
<evidence type="ECO:0000259" key="1">
    <source>
        <dbReference type="SMART" id="SM00893"/>
    </source>
</evidence>
<dbReference type="InterPro" id="IPR014729">
    <property type="entry name" value="Rossmann-like_a/b/a_fold"/>
</dbReference>
<dbReference type="PANTHER" id="PTHR21294">
    <property type="entry name" value="ELECTRON TRANSFER FLAVOPROTEIN BETA-SUBUNIT"/>
    <property type="match status" value="1"/>
</dbReference>